<reference evidence="1 2" key="1">
    <citation type="submission" date="2019-03" db="EMBL/GenBank/DDBJ databases">
        <title>Single cell metagenomics reveals metabolic interactions within the superorganism composed of flagellate Streblomastix strix and complex community of Bacteroidetes bacteria on its surface.</title>
        <authorList>
            <person name="Treitli S.C."/>
            <person name="Kolisko M."/>
            <person name="Husnik F."/>
            <person name="Keeling P."/>
            <person name="Hampl V."/>
        </authorList>
    </citation>
    <scope>NUCLEOTIDE SEQUENCE [LARGE SCALE GENOMIC DNA]</scope>
    <source>
        <strain evidence="1">ST1C</strain>
    </source>
</reference>
<proteinExistence type="predicted"/>
<feature type="non-terminal residue" evidence="1">
    <location>
        <position position="265"/>
    </location>
</feature>
<evidence type="ECO:0000313" key="1">
    <source>
        <dbReference type="EMBL" id="KAA6353032.1"/>
    </source>
</evidence>
<gene>
    <name evidence="1" type="ORF">EZS28_051441</name>
</gene>
<sequence>IPPQDSASGAVGTTNYYARNDHSHPINVETNASNIPIVNGVGANGTSAFYARQDHVHPQQLTYDGNVTATKFIKTGGTSNDILLADGSTKQSMLAGRSFTVIDPEQYVKLCTFIAVNSTTDNSIKFEVSTRTGFGQLQFNQHWTNGQGISEYQYKFIPSLASGINNAWILYFNAGVDRYGELCYDDGLRIGRPDSDGLSSVFLGCSTSTTGLTEGQWAICTPNSGSITVNDLPANIDYLVDPSANNISFDVPPVLMNLVAVTFPS</sequence>
<organism evidence="1 2">
    <name type="scientific">Streblomastix strix</name>
    <dbReference type="NCBI Taxonomy" id="222440"/>
    <lineage>
        <taxon>Eukaryota</taxon>
        <taxon>Metamonada</taxon>
        <taxon>Preaxostyla</taxon>
        <taxon>Oxymonadida</taxon>
        <taxon>Streblomastigidae</taxon>
        <taxon>Streblomastix</taxon>
    </lineage>
</organism>
<evidence type="ECO:0000313" key="2">
    <source>
        <dbReference type="Proteomes" id="UP000324800"/>
    </source>
</evidence>
<name>A0A5J4T4W6_9EUKA</name>
<dbReference type="AlphaFoldDB" id="A0A5J4T4W6"/>
<comment type="caution">
    <text evidence="1">The sequence shown here is derived from an EMBL/GenBank/DDBJ whole genome shotgun (WGS) entry which is preliminary data.</text>
</comment>
<feature type="non-terminal residue" evidence="1">
    <location>
        <position position="1"/>
    </location>
</feature>
<dbReference type="Proteomes" id="UP000324800">
    <property type="component" value="Unassembled WGS sequence"/>
</dbReference>
<accession>A0A5J4T4W6</accession>
<protein>
    <submittedName>
        <fullName evidence="1">Uncharacterized protein</fullName>
    </submittedName>
</protein>
<dbReference type="EMBL" id="SNRW01038886">
    <property type="protein sequence ID" value="KAA6353032.1"/>
    <property type="molecule type" value="Genomic_DNA"/>
</dbReference>